<dbReference type="Gene3D" id="3.40.50.300">
    <property type="entry name" value="P-loop containing nucleotide triphosphate hydrolases"/>
    <property type="match status" value="1"/>
</dbReference>
<dbReference type="PANTHER" id="PTHR10039:SF14">
    <property type="entry name" value="NACHT DOMAIN-CONTAINING PROTEIN"/>
    <property type="match status" value="1"/>
</dbReference>
<evidence type="ECO:0000313" key="6">
    <source>
        <dbReference type="EMBL" id="SPO00198.1"/>
    </source>
</evidence>
<evidence type="ECO:0000313" key="7">
    <source>
        <dbReference type="Proteomes" id="UP001187682"/>
    </source>
</evidence>
<organism evidence="6 7">
    <name type="scientific">Cephalotrichum gorgonifer</name>
    <dbReference type="NCBI Taxonomy" id="2041049"/>
    <lineage>
        <taxon>Eukaryota</taxon>
        <taxon>Fungi</taxon>
        <taxon>Dikarya</taxon>
        <taxon>Ascomycota</taxon>
        <taxon>Pezizomycotina</taxon>
        <taxon>Sordariomycetes</taxon>
        <taxon>Hypocreomycetidae</taxon>
        <taxon>Microascales</taxon>
        <taxon>Microascaceae</taxon>
        <taxon>Cephalotrichum</taxon>
    </lineage>
</organism>
<dbReference type="Pfam" id="PF24809">
    <property type="entry name" value="DUF7708"/>
    <property type="match status" value="1"/>
</dbReference>
<evidence type="ECO:0000259" key="3">
    <source>
        <dbReference type="Pfam" id="PF22939"/>
    </source>
</evidence>
<comment type="caution">
    <text evidence="6">The sequence shown here is derived from an EMBL/GenBank/DDBJ whole genome shotgun (WGS) entry which is preliminary data.</text>
</comment>
<protein>
    <recommendedName>
        <fullName evidence="8">NACHT domain-containing protein</fullName>
    </recommendedName>
</protein>
<feature type="domain" description="Nephrocystin 3-like N-terminal" evidence="5">
    <location>
        <begin position="271"/>
        <end position="422"/>
    </location>
</feature>
<reference evidence="6" key="1">
    <citation type="submission" date="2018-03" db="EMBL/GenBank/DDBJ databases">
        <authorList>
            <person name="Guldener U."/>
        </authorList>
    </citation>
    <scope>NUCLEOTIDE SEQUENCE</scope>
</reference>
<feature type="domain" description="GPI inositol-deacylase winged helix" evidence="3">
    <location>
        <begin position="518"/>
        <end position="597"/>
    </location>
</feature>
<dbReference type="Pfam" id="PF22939">
    <property type="entry name" value="WHD_GPIID"/>
    <property type="match status" value="1"/>
</dbReference>
<keyword evidence="1" id="KW-0677">Repeat</keyword>
<dbReference type="PANTHER" id="PTHR10039">
    <property type="entry name" value="AMELOGENIN"/>
    <property type="match status" value="1"/>
</dbReference>
<dbReference type="InterPro" id="IPR054471">
    <property type="entry name" value="GPIID_WHD"/>
</dbReference>
<gene>
    <name evidence="6" type="ORF">DNG_03047</name>
</gene>
<feature type="coiled-coil region" evidence="2">
    <location>
        <begin position="213"/>
        <end position="241"/>
    </location>
</feature>
<dbReference type="Pfam" id="PF24883">
    <property type="entry name" value="NPHP3_N"/>
    <property type="match status" value="1"/>
</dbReference>
<proteinExistence type="predicted"/>
<dbReference type="AlphaFoldDB" id="A0AAE8STV4"/>
<dbReference type="InterPro" id="IPR056125">
    <property type="entry name" value="DUF7708"/>
</dbReference>
<accession>A0AAE8STV4</accession>
<evidence type="ECO:0000256" key="2">
    <source>
        <dbReference type="SAM" id="Coils"/>
    </source>
</evidence>
<sequence>MKQRLKLRSLPSMQALDRMSRALQGLDRTISRSGSRNIPEISLQEVKKACLDIETSLQSRGLLRNARRLTRLFAGLEHYGRSIDVLCNGTEYLCWIWSPITVVLRMASDCVRAFEIIMKAYTKVGDTLGRFLQLQDTFFEDHRFQELLAVFYSDILELHGLAYKFAQRSSWEGFLLTTCGRFERRFGNIIANLERHADLIDKEGNVLNICEIQRKLKKLLNQQEENLGQIKTEEKEELTRQYIEIMSQLQMRERDQLAIFDTFSECLKFAGTCGWALEQESIASWLRAKGDVQSLWLHGSAGTGKSVLCAHLISFVGSTGSSRVIYHFCSDQYSESKEYDQILRSIIRQLLQISDEAVGYAHHTFLKNRKATSILELERLVGEILAIVSSESSDFTEPVWVVVDGVDECEAGKLHRLVNLLTGRPKSGRRTGPPSPKNAPCKQLDIRNQELEDVRDEIVQKADGMFLYARLILDYLGSQLFRNKDDFREQVSCLPKTLREFYSKLLSHIISQMNSQSCEIVKSIFRWVAFAKRPLRKLEFLSAITFSAGDPDSSVLIPAFVLEECANLVEVRHDKTVSFIHGSVKEFLTSPDTDFAITEQDAMEEQAVASAACLVSVSQCFRHPGDERTKRIRVVKGLYSLALYSSEHWVEYILAMASRDRLERSNYFGIAGLLANELEQPEWRPETGRSQFDPKAATCDTRLDLLHQHPVLQSHVSCAIASRSPEGLEAGISSSGDTSSEVQLRKKSPDAVSQIMEAYQDMVRWLLNQDYCPDIPAEDLKAFKAEFCTSTFTCRLRFCPRATVGFGTEELLKEHEWAHSSRPRCTFSGCHYPPFASSQALKRHVERCHNPPQTVRRLRGVSNIRGSWEGGSIGDTASIPSHRNYVSTDTPPFFEESILPFEAVAPPPYNIFEDDIFDDEIF</sequence>
<dbReference type="SUPFAM" id="SSF52540">
    <property type="entry name" value="P-loop containing nucleoside triphosphate hydrolases"/>
    <property type="match status" value="1"/>
</dbReference>
<keyword evidence="2" id="KW-0175">Coiled coil</keyword>
<keyword evidence="7" id="KW-1185">Reference proteome</keyword>
<dbReference type="EMBL" id="ONZQ02000003">
    <property type="protein sequence ID" value="SPO00198.1"/>
    <property type="molecule type" value="Genomic_DNA"/>
</dbReference>
<evidence type="ECO:0000256" key="1">
    <source>
        <dbReference type="ARBA" id="ARBA00022737"/>
    </source>
</evidence>
<name>A0AAE8STV4_9PEZI</name>
<dbReference type="InterPro" id="IPR027417">
    <property type="entry name" value="P-loop_NTPase"/>
</dbReference>
<feature type="domain" description="DUF7708" evidence="4">
    <location>
        <begin position="69"/>
        <end position="208"/>
    </location>
</feature>
<evidence type="ECO:0000259" key="4">
    <source>
        <dbReference type="Pfam" id="PF24809"/>
    </source>
</evidence>
<evidence type="ECO:0008006" key="8">
    <source>
        <dbReference type="Google" id="ProtNLM"/>
    </source>
</evidence>
<dbReference type="InterPro" id="IPR056884">
    <property type="entry name" value="NPHP3-like_N"/>
</dbReference>
<evidence type="ECO:0000259" key="5">
    <source>
        <dbReference type="Pfam" id="PF24883"/>
    </source>
</evidence>
<dbReference type="Proteomes" id="UP001187682">
    <property type="component" value="Unassembled WGS sequence"/>
</dbReference>